<name>A0A6G3TJA1_9ACTN</name>
<protein>
    <submittedName>
        <fullName evidence="1">TerD family protein</fullName>
    </submittedName>
</protein>
<feature type="non-terminal residue" evidence="1">
    <location>
        <position position="89"/>
    </location>
</feature>
<evidence type="ECO:0000313" key="2">
    <source>
        <dbReference type="Proteomes" id="UP000475666"/>
    </source>
</evidence>
<dbReference type="Gene3D" id="2.60.60.30">
    <property type="entry name" value="sav2460 like domains"/>
    <property type="match status" value="1"/>
</dbReference>
<dbReference type="Proteomes" id="UP000475666">
    <property type="component" value="Unassembled WGS sequence"/>
</dbReference>
<accession>A0A6G3TJA1</accession>
<evidence type="ECO:0000313" key="1">
    <source>
        <dbReference type="EMBL" id="NEC36790.1"/>
    </source>
</evidence>
<dbReference type="EMBL" id="JAAGMQ010000810">
    <property type="protein sequence ID" value="NEC36790.1"/>
    <property type="molecule type" value="Genomic_DNA"/>
</dbReference>
<comment type="caution">
    <text evidence="1">The sequence shown here is derived from an EMBL/GenBank/DDBJ whole genome shotgun (WGS) entry which is preliminary data.</text>
</comment>
<gene>
    <name evidence="1" type="ORF">G3I66_27000</name>
</gene>
<proteinExistence type="predicted"/>
<reference evidence="1 2" key="1">
    <citation type="submission" date="2020-01" db="EMBL/GenBank/DDBJ databases">
        <title>Insect and environment-associated Actinomycetes.</title>
        <authorList>
            <person name="Currrie C."/>
            <person name="Chevrette M."/>
            <person name="Carlson C."/>
            <person name="Stubbendieck R."/>
            <person name="Wendt-Pienkowski E."/>
        </authorList>
    </citation>
    <scope>NUCLEOTIDE SEQUENCE [LARGE SCALE GENOMIC DNA]</scope>
    <source>
        <strain evidence="1 2">SID7739</strain>
    </source>
</reference>
<dbReference type="AlphaFoldDB" id="A0A6G3TJA1"/>
<organism evidence="1 2">
    <name type="scientific">Streptomyces rubrogriseus</name>
    <dbReference type="NCBI Taxonomy" id="194673"/>
    <lineage>
        <taxon>Bacteria</taxon>
        <taxon>Bacillati</taxon>
        <taxon>Actinomycetota</taxon>
        <taxon>Actinomycetes</taxon>
        <taxon>Kitasatosporales</taxon>
        <taxon>Streptomycetaceae</taxon>
        <taxon>Streptomyces</taxon>
        <taxon>Streptomyces violaceoruber group</taxon>
    </lineage>
</organism>
<sequence length="89" mass="8952">MSDLVPGGNVPLPGGPVSVRVPGGFDVSALVTDEGGKIGGDADFVFYNQPEAPGARLRGDTLTVDPARLRRGAARVTVAVGPSDPGTPL</sequence>